<dbReference type="EMBL" id="JACSEA010000010">
    <property type="protein sequence ID" value="KAF7390773.1"/>
    <property type="molecule type" value="Genomic_DNA"/>
</dbReference>
<feature type="transmembrane region" description="Helical" evidence="1">
    <location>
        <begin position="51"/>
        <end position="74"/>
    </location>
</feature>
<evidence type="ECO:0000256" key="1">
    <source>
        <dbReference type="SAM" id="Phobius"/>
    </source>
</evidence>
<keyword evidence="1" id="KW-0472">Membrane</keyword>
<gene>
    <name evidence="2" type="ORF">HZH66_009253</name>
</gene>
<sequence>MRPKMDNRCLRRVPVVHVVTHSKSLHGRISWHEAQWLVNGDGSGASGASGMVLVVLVLVVVVMVVVVVVVVVVVKLRGRH</sequence>
<keyword evidence="1" id="KW-1133">Transmembrane helix</keyword>
<dbReference type="Proteomes" id="UP000614350">
    <property type="component" value="Unassembled WGS sequence"/>
</dbReference>
<reference evidence="2" key="1">
    <citation type="journal article" date="2020" name="G3 (Bethesda)">
        <title>High-Quality Assemblies for Three Invasive Social Wasps from the &lt;i&gt;Vespula&lt;/i&gt; Genus.</title>
        <authorList>
            <person name="Harrop T.W.R."/>
            <person name="Guhlin J."/>
            <person name="McLaughlin G.M."/>
            <person name="Permina E."/>
            <person name="Stockwell P."/>
            <person name="Gilligan J."/>
            <person name="Le Lec M.F."/>
            <person name="Gruber M.A.M."/>
            <person name="Quinn O."/>
            <person name="Lovegrove M."/>
            <person name="Duncan E.J."/>
            <person name="Remnant E.J."/>
            <person name="Van Eeckhoven J."/>
            <person name="Graham B."/>
            <person name="Knapp R.A."/>
            <person name="Langford K.W."/>
            <person name="Kronenberg Z."/>
            <person name="Press M.O."/>
            <person name="Eacker S.M."/>
            <person name="Wilson-Rankin E.E."/>
            <person name="Purcell J."/>
            <person name="Lester P.J."/>
            <person name="Dearden P.K."/>
        </authorList>
    </citation>
    <scope>NUCLEOTIDE SEQUENCE</scope>
    <source>
        <strain evidence="2">Marl-1</strain>
    </source>
</reference>
<comment type="caution">
    <text evidence="2">The sequence shown here is derived from an EMBL/GenBank/DDBJ whole genome shotgun (WGS) entry which is preliminary data.</text>
</comment>
<evidence type="ECO:0000313" key="3">
    <source>
        <dbReference type="Proteomes" id="UP000614350"/>
    </source>
</evidence>
<name>A0A834JLH8_VESVU</name>
<protein>
    <submittedName>
        <fullName evidence="2">Uncharacterized protein</fullName>
    </submittedName>
</protein>
<proteinExistence type="predicted"/>
<accession>A0A834JLH8</accession>
<keyword evidence="3" id="KW-1185">Reference proteome</keyword>
<dbReference type="AlphaFoldDB" id="A0A834JLH8"/>
<keyword evidence="1" id="KW-0812">Transmembrane</keyword>
<organism evidence="2 3">
    <name type="scientific">Vespula vulgaris</name>
    <name type="common">Yellow jacket</name>
    <name type="synonym">Wasp</name>
    <dbReference type="NCBI Taxonomy" id="7454"/>
    <lineage>
        <taxon>Eukaryota</taxon>
        <taxon>Metazoa</taxon>
        <taxon>Ecdysozoa</taxon>
        <taxon>Arthropoda</taxon>
        <taxon>Hexapoda</taxon>
        <taxon>Insecta</taxon>
        <taxon>Pterygota</taxon>
        <taxon>Neoptera</taxon>
        <taxon>Endopterygota</taxon>
        <taxon>Hymenoptera</taxon>
        <taxon>Apocrita</taxon>
        <taxon>Aculeata</taxon>
        <taxon>Vespoidea</taxon>
        <taxon>Vespidae</taxon>
        <taxon>Vespinae</taxon>
        <taxon>Vespula</taxon>
    </lineage>
</organism>
<evidence type="ECO:0000313" key="2">
    <source>
        <dbReference type="EMBL" id="KAF7390773.1"/>
    </source>
</evidence>